<proteinExistence type="predicted"/>
<accession>A0A7H2BEE9</accession>
<evidence type="ECO:0000313" key="1">
    <source>
        <dbReference type="EMBL" id="QNV38045.1"/>
    </source>
</evidence>
<keyword evidence="2" id="KW-1185">Reference proteome</keyword>
<name>A0A7H2BEE9_9MICC</name>
<dbReference type="InterPro" id="IPR007423">
    <property type="entry name" value="Sel_put"/>
</dbReference>
<sequence length="70" mass="8320">MLQDTLDNFFPRFRFSSAAYFWNGVTGADKYQKYLAYHRSTGCSSAPMSEREFWRDYTDRQDKNPKGRCC</sequence>
<protein>
    <submittedName>
        <fullName evidence="1">YbdD/YjiX family protein</fullName>
    </submittedName>
</protein>
<evidence type="ECO:0000313" key="2">
    <source>
        <dbReference type="Proteomes" id="UP000516404"/>
    </source>
</evidence>
<dbReference type="Proteomes" id="UP000516404">
    <property type="component" value="Chromosome"/>
</dbReference>
<organism evidence="1 2">
    <name type="scientific">Rothia terrae</name>
    <dbReference type="NCBI Taxonomy" id="396015"/>
    <lineage>
        <taxon>Bacteria</taxon>
        <taxon>Bacillati</taxon>
        <taxon>Actinomycetota</taxon>
        <taxon>Actinomycetes</taxon>
        <taxon>Micrococcales</taxon>
        <taxon>Micrococcaceae</taxon>
        <taxon>Rothia</taxon>
    </lineage>
</organism>
<reference evidence="1 2" key="1">
    <citation type="submission" date="2020-09" db="EMBL/GenBank/DDBJ databases">
        <title>Investigation of environmental microbes.</title>
        <authorList>
            <person name="Ou Y."/>
            <person name="Kang Q."/>
        </authorList>
    </citation>
    <scope>NUCLEOTIDE SEQUENCE [LARGE SCALE GENOMIC DNA]</scope>
    <source>
        <strain evidence="1 2">KJZ-14</strain>
    </source>
</reference>
<dbReference type="EMBL" id="CP061539">
    <property type="protein sequence ID" value="QNV38045.1"/>
    <property type="molecule type" value="Genomic_DNA"/>
</dbReference>
<dbReference type="AlphaFoldDB" id="A0A7H2BEE9"/>
<dbReference type="KEGG" id="rter:IDM49_01765"/>
<dbReference type="Pfam" id="PF04328">
    <property type="entry name" value="Sel_put"/>
    <property type="match status" value="1"/>
</dbReference>
<gene>
    <name evidence="1" type="ORF">IDM49_01765</name>
</gene>